<dbReference type="InterPro" id="IPR036749">
    <property type="entry name" value="Expansin_CBD_sf"/>
</dbReference>
<comment type="similarity">
    <text evidence="2">Belongs to the expansin family. Expansin B subfamily.</text>
</comment>
<dbReference type="CDD" id="cd22275">
    <property type="entry name" value="DPBB_EXPB_N"/>
    <property type="match status" value="1"/>
</dbReference>
<dbReference type="OMA" id="CTRNDLC"/>
<dbReference type="InterPro" id="IPR007118">
    <property type="entry name" value="Expan_Lol_pI"/>
</dbReference>
<dbReference type="GO" id="GO:0071555">
    <property type="term" value="P:cell wall organization"/>
    <property type="evidence" value="ECO:0007669"/>
    <property type="project" value="UniProtKB-KW"/>
</dbReference>
<dbReference type="SUPFAM" id="SSF50685">
    <property type="entry name" value="Barwin-like endoglucanases"/>
    <property type="match status" value="2"/>
</dbReference>
<evidence type="ECO:0000256" key="3">
    <source>
        <dbReference type="ARBA" id="ARBA00022512"/>
    </source>
</evidence>
<evidence type="ECO:0000256" key="5">
    <source>
        <dbReference type="ARBA" id="ARBA00022729"/>
    </source>
</evidence>
<dbReference type="Pfam" id="PF01357">
    <property type="entry name" value="Expansin_C"/>
    <property type="match status" value="2"/>
</dbReference>
<dbReference type="PRINTS" id="PR00829">
    <property type="entry name" value="LOLP1ALLERGN"/>
</dbReference>
<dbReference type="Gene3D" id="2.40.40.10">
    <property type="entry name" value="RlpA-like domain"/>
    <property type="match status" value="2"/>
</dbReference>
<name>A0A1D6HH69_MAIZE</name>
<dbReference type="PANTHER" id="PTHR31692">
    <property type="entry name" value="EXPANSIN-B3"/>
    <property type="match status" value="1"/>
</dbReference>
<dbReference type="Pfam" id="PF03330">
    <property type="entry name" value="DPBB_1"/>
    <property type="match status" value="2"/>
</dbReference>
<dbReference type="PROSITE" id="PS50843">
    <property type="entry name" value="EXPANSIN_CBD"/>
    <property type="match status" value="2"/>
</dbReference>
<evidence type="ECO:0000256" key="1">
    <source>
        <dbReference type="ARBA" id="ARBA00004191"/>
    </source>
</evidence>
<dbReference type="InterPro" id="IPR009009">
    <property type="entry name" value="RlpA-like_DPBB"/>
</dbReference>
<dbReference type="PANTHER" id="PTHR31692:SF21">
    <property type="entry name" value="EXPANSIN-B1"/>
    <property type="match status" value="1"/>
</dbReference>
<gene>
    <name evidence="8" type="ORF">ZEAMMB73_Zm00001d017734</name>
</gene>
<dbReference type="InParanoid" id="A0A1D6HH69"/>
<keyword evidence="3" id="KW-0134">Cell wall</keyword>
<sequence>MGACGNIPIFKDGLGCGSCFEIKCDKPVECSGKPVVVHITDMNYEPIAAYHFDLAGTAFGAMAKKGEEEKLRKAGIIDMQFRRVKCKYDSKVTFHLEKGCGPNYLALLVKYVDGDGDIVAVDVKEKGSDTYEPLKHSWGAIWRKDSDKPLKGPLTVRLTTEGGTKSVYDDAYPLIHRSIVPFTNPRQNMAVNVRTMWSSMRAHVAMAVALVFLVSGAWCGPPKVPPGKNITATYGKDWLDAKATWYGKPTGAGPDDNGGGCGYKDVNKPPFNSMGACGNIPIFKDGLGCGSCFEIKCDKPVECSGKPVVVHITDMNYEPIAAYHFDLAGTAFGAMAKKGEEEKLRKAGIIDMQFRRVKCKYDSKVTFHLEKGCGPNYLALLVKYVDGDGDIVAVDVKEKGSDTYEPLKHSWGAIWRKDSDKPLKGPLTVRLTTEGGTKSVYDDVIPANWKANTAYTAK</sequence>
<dbReference type="InterPro" id="IPR007117">
    <property type="entry name" value="Expansin_CBD"/>
</dbReference>
<dbReference type="PRINTS" id="PR01225">
    <property type="entry name" value="EXPANSNFAMLY"/>
</dbReference>
<dbReference type="SUPFAM" id="SSF49590">
    <property type="entry name" value="PHL pollen allergen"/>
    <property type="match status" value="2"/>
</dbReference>
<dbReference type="AlphaFoldDB" id="A0A1D6HH69"/>
<dbReference type="GO" id="GO:0005576">
    <property type="term" value="C:extracellular region"/>
    <property type="evidence" value="ECO:0007669"/>
    <property type="project" value="InterPro"/>
</dbReference>
<evidence type="ECO:0000256" key="7">
    <source>
        <dbReference type="ARBA" id="ARBA00023316"/>
    </source>
</evidence>
<keyword evidence="6" id="KW-0325">Glycoprotein</keyword>
<dbReference type="InterPro" id="IPR007112">
    <property type="entry name" value="Expansin/allergen_DPBB_dom"/>
</dbReference>
<dbReference type="SMART" id="SM00837">
    <property type="entry name" value="DPBB_1"/>
    <property type="match status" value="2"/>
</dbReference>
<dbReference type="SMR" id="A0A1D6HH69"/>
<keyword evidence="4" id="KW-0964">Secreted</keyword>
<comment type="subcellular location">
    <subcellularLocation>
        <location evidence="1">Secreted</location>
        <location evidence="1">Cell wall</location>
    </subcellularLocation>
</comment>
<dbReference type="InterPro" id="IPR005795">
    <property type="entry name" value="LolPI"/>
</dbReference>
<keyword evidence="7" id="KW-0961">Cell wall biogenesis/degradation</keyword>
<keyword evidence="5" id="KW-0732">Signal</keyword>
<dbReference type="IntAct" id="A0A1D6HH69">
    <property type="interactions" value="2"/>
</dbReference>
<evidence type="ECO:0000256" key="6">
    <source>
        <dbReference type="ARBA" id="ARBA00023180"/>
    </source>
</evidence>
<protein>
    <submittedName>
        <fullName evidence="8">Expansin-B4</fullName>
    </submittedName>
</protein>
<evidence type="ECO:0000256" key="2">
    <source>
        <dbReference type="ARBA" id="ARBA00005650"/>
    </source>
</evidence>
<dbReference type="Gene3D" id="2.60.40.760">
    <property type="entry name" value="Expansin, cellulose-binding-like domain"/>
    <property type="match status" value="2"/>
</dbReference>
<evidence type="ECO:0000313" key="8">
    <source>
        <dbReference type="EMBL" id="AQK73904.1"/>
    </source>
</evidence>
<reference evidence="8" key="1">
    <citation type="submission" date="2015-12" db="EMBL/GenBank/DDBJ databases">
        <title>Update maize B73 reference genome by single molecule sequencing technologies.</title>
        <authorList>
            <consortium name="Maize Genome Sequencing Project"/>
            <person name="Ware D."/>
        </authorList>
    </citation>
    <scope>NUCLEOTIDE SEQUENCE</scope>
    <source>
        <tissue evidence="8">Seedling</tissue>
    </source>
</reference>
<dbReference type="InterPro" id="IPR036908">
    <property type="entry name" value="RlpA-like_sf"/>
</dbReference>
<evidence type="ECO:0000256" key="4">
    <source>
        <dbReference type="ARBA" id="ARBA00022525"/>
    </source>
</evidence>
<organism evidence="8">
    <name type="scientific">Zea mays</name>
    <name type="common">Maize</name>
    <dbReference type="NCBI Taxonomy" id="4577"/>
    <lineage>
        <taxon>Eukaryota</taxon>
        <taxon>Viridiplantae</taxon>
        <taxon>Streptophyta</taxon>
        <taxon>Embryophyta</taxon>
        <taxon>Tracheophyta</taxon>
        <taxon>Spermatophyta</taxon>
        <taxon>Magnoliopsida</taxon>
        <taxon>Liliopsida</taxon>
        <taxon>Poales</taxon>
        <taxon>Poaceae</taxon>
        <taxon>PACMAD clade</taxon>
        <taxon>Panicoideae</taxon>
        <taxon>Andropogonodae</taxon>
        <taxon>Andropogoneae</taxon>
        <taxon>Tripsacinae</taxon>
        <taxon>Zea</taxon>
    </lineage>
</organism>
<dbReference type="PROSITE" id="PS50842">
    <property type="entry name" value="EXPANSIN_EG45"/>
    <property type="match status" value="2"/>
</dbReference>
<dbReference type="EMBL" id="CM000781">
    <property type="protein sequence ID" value="AQK73904.1"/>
    <property type="molecule type" value="Genomic_DNA"/>
</dbReference>
<dbReference type="FunCoup" id="A0A1D6HH69">
    <property type="interactions" value="33"/>
</dbReference>
<dbReference type="PaxDb" id="4577-GRMZM2G144856_P01"/>
<accession>A0A1D6HH69</accession>
<dbReference type="eggNOG" id="ENOG502QRTE">
    <property type="taxonomic scope" value="Eukaryota"/>
</dbReference>
<dbReference type="ExpressionAtlas" id="A0A1D6HH69">
    <property type="expression patterns" value="baseline"/>
</dbReference>
<proteinExistence type="inferred from homology"/>